<organism evidence="1 2">
    <name type="scientific">Phaseolus coccineus</name>
    <name type="common">Scarlet runner bean</name>
    <name type="synonym">Phaseolus multiflorus</name>
    <dbReference type="NCBI Taxonomy" id="3886"/>
    <lineage>
        <taxon>Eukaryota</taxon>
        <taxon>Viridiplantae</taxon>
        <taxon>Streptophyta</taxon>
        <taxon>Embryophyta</taxon>
        <taxon>Tracheophyta</taxon>
        <taxon>Spermatophyta</taxon>
        <taxon>Magnoliopsida</taxon>
        <taxon>eudicotyledons</taxon>
        <taxon>Gunneridae</taxon>
        <taxon>Pentapetalae</taxon>
        <taxon>rosids</taxon>
        <taxon>fabids</taxon>
        <taxon>Fabales</taxon>
        <taxon>Fabaceae</taxon>
        <taxon>Papilionoideae</taxon>
        <taxon>50 kb inversion clade</taxon>
        <taxon>NPAAA clade</taxon>
        <taxon>indigoferoid/millettioid clade</taxon>
        <taxon>Phaseoleae</taxon>
        <taxon>Phaseolus</taxon>
    </lineage>
</organism>
<dbReference type="EMBL" id="JAYMYR010000010">
    <property type="protein sequence ID" value="KAK7335972.1"/>
    <property type="molecule type" value="Genomic_DNA"/>
</dbReference>
<evidence type="ECO:0000313" key="1">
    <source>
        <dbReference type="EMBL" id="KAK7335972.1"/>
    </source>
</evidence>
<name>A0AAN9QHV8_PHACN</name>
<evidence type="ECO:0000313" key="2">
    <source>
        <dbReference type="Proteomes" id="UP001374584"/>
    </source>
</evidence>
<protein>
    <submittedName>
        <fullName evidence="1">Uncharacterized protein</fullName>
    </submittedName>
</protein>
<dbReference type="Proteomes" id="UP001374584">
    <property type="component" value="Unassembled WGS sequence"/>
</dbReference>
<proteinExistence type="predicted"/>
<gene>
    <name evidence="1" type="ORF">VNO80_28142</name>
</gene>
<comment type="caution">
    <text evidence="1">The sequence shown here is derived from an EMBL/GenBank/DDBJ whole genome shotgun (WGS) entry which is preliminary data.</text>
</comment>
<sequence>MLFAYVINAWIEDALQTIIPLLVEYIVIASGYGYEVGAVQHAYSIFIYEPKLSNSRLKVVGPGGDPYGHGDHH</sequence>
<accession>A0AAN9QHV8</accession>
<dbReference type="AlphaFoldDB" id="A0AAN9QHV8"/>
<reference evidence="1 2" key="1">
    <citation type="submission" date="2024-01" db="EMBL/GenBank/DDBJ databases">
        <title>The genomes of 5 underutilized Papilionoideae crops provide insights into root nodulation and disease resistanc.</title>
        <authorList>
            <person name="Jiang F."/>
        </authorList>
    </citation>
    <scope>NUCLEOTIDE SEQUENCE [LARGE SCALE GENOMIC DNA]</scope>
    <source>
        <strain evidence="1">JINMINGXINNONG_FW02</strain>
        <tissue evidence="1">Leaves</tissue>
    </source>
</reference>
<keyword evidence="2" id="KW-1185">Reference proteome</keyword>